<dbReference type="InterPro" id="IPR006860">
    <property type="entry name" value="FecR"/>
</dbReference>
<sequence length="328" mass="35498">MPEIRQSRYAPRELSDEAIAWIVRLHSGEVGNAERSAFAEWRQQSDAHEQAAREAEALWDDASQLHRDPRNGFIHPGRRPSGPSRRAVLGGLGGLACAGMGAWAVSRQMSPAGEHATGIAETRTIEFIDGSRATLNAMTALDVAFTADRRQITLIKGQAYFEVRSDAARPFIVQAGNLDVRALGTAFDVNASLPGQNIAVAVTEHAVQVGAFRTDAAHRPPLVISEGERAVMARDGTLKTRESQSADITQAWRSGLYIAEGRRLDEVLSALSAYHPGWIIARDDALKALRVNAVLDLRSPSASLDALADGLPIRVLHASRYLTIISNS</sequence>
<dbReference type="RefSeq" id="WP_025029826.1">
    <property type="nucleotide sequence ID" value="NZ_FNSL01000001.1"/>
</dbReference>
<dbReference type="Pfam" id="PF16220">
    <property type="entry name" value="DUF4880"/>
    <property type="match status" value="1"/>
</dbReference>
<protein>
    <submittedName>
        <fullName evidence="3">FecR family protein</fullName>
    </submittedName>
</protein>
<name>A0A1H4IN90_9HYPH</name>
<dbReference type="InterPro" id="IPR032623">
    <property type="entry name" value="FecR_N"/>
</dbReference>
<dbReference type="PANTHER" id="PTHR30273">
    <property type="entry name" value="PERIPLASMIC SIGNAL SENSOR AND SIGMA FACTOR ACTIVATOR FECR-RELATED"/>
    <property type="match status" value="1"/>
</dbReference>
<evidence type="ECO:0000313" key="3">
    <source>
        <dbReference type="EMBL" id="SEB35517.1"/>
    </source>
</evidence>
<dbReference type="PANTHER" id="PTHR30273:SF2">
    <property type="entry name" value="PROTEIN FECR"/>
    <property type="match status" value="1"/>
</dbReference>
<dbReference type="EMBL" id="FNSL01000001">
    <property type="protein sequence ID" value="SEB35517.1"/>
    <property type="molecule type" value="Genomic_DNA"/>
</dbReference>
<gene>
    <name evidence="3" type="ORF">SAMN05216452_0268</name>
</gene>
<dbReference type="Proteomes" id="UP000199064">
    <property type="component" value="Unassembled WGS sequence"/>
</dbReference>
<dbReference type="GO" id="GO:0016989">
    <property type="term" value="F:sigma factor antagonist activity"/>
    <property type="evidence" value="ECO:0007669"/>
    <property type="project" value="TreeGrafter"/>
</dbReference>
<reference evidence="4" key="1">
    <citation type="submission" date="2016-10" db="EMBL/GenBank/DDBJ databases">
        <authorList>
            <person name="Varghese N."/>
            <person name="Submissions S."/>
        </authorList>
    </citation>
    <scope>NUCLEOTIDE SEQUENCE [LARGE SCALE GENOMIC DNA]</scope>
    <source>
        <strain evidence="4">ES.061</strain>
    </source>
</reference>
<dbReference type="PIRSF" id="PIRSF018266">
    <property type="entry name" value="FecR"/>
    <property type="match status" value="1"/>
</dbReference>
<evidence type="ECO:0000259" key="2">
    <source>
        <dbReference type="Pfam" id="PF16220"/>
    </source>
</evidence>
<dbReference type="InterPro" id="IPR012373">
    <property type="entry name" value="Ferrdict_sens_TM"/>
</dbReference>
<evidence type="ECO:0000259" key="1">
    <source>
        <dbReference type="Pfam" id="PF04773"/>
    </source>
</evidence>
<proteinExistence type="predicted"/>
<dbReference type="Pfam" id="PF04773">
    <property type="entry name" value="FecR"/>
    <property type="match status" value="1"/>
</dbReference>
<dbReference type="Gene3D" id="2.60.120.1440">
    <property type="match status" value="1"/>
</dbReference>
<feature type="domain" description="FecR protein" evidence="1">
    <location>
        <begin position="115"/>
        <end position="207"/>
    </location>
</feature>
<organism evidence="3 4">
    <name type="scientific">Nitratireductor aquibiodomus</name>
    <dbReference type="NCBI Taxonomy" id="204799"/>
    <lineage>
        <taxon>Bacteria</taxon>
        <taxon>Pseudomonadati</taxon>
        <taxon>Pseudomonadota</taxon>
        <taxon>Alphaproteobacteria</taxon>
        <taxon>Hyphomicrobiales</taxon>
        <taxon>Phyllobacteriaceae</taxon>
        <taxon>Nitratireductor</taxon>
    </lineage>
</organism>
<evidence type="ECO:0000313" key="4">
    <source>
        <dbReference type="Proteomes" id="UP000199064"/>
    </source>
</evidence>
<accession>A0A1H4IN90</accession>
<feature type="domain" description="FecR N-terminal" evidence="2">
    <location>
        <begin position="16"/>
        <end position="58"/>
    </location>
</feature>
<keyword evidence="4" id="KW-1185">Reference proteome</keyword>
<dbReference type="AlphaFoldDB" id="A0A1H4IN90"/>